<dbReference type="AlphaFoldDB" id="A0AAV7NJ38"/>
<dbReference type="EMBL" id="JANPWB010000012">
    <property type="protein sequence ID" value="KAJ1115526.1"/>
    <property type="molecule type" value="Genomic_DNA"/>
</dbReference>
<organism evidence="2 3">
    <name type="scientific">Pleurodeles waltl</name>
    <name type="common">Iberian ribbed newt</name>
    <dbReference type="NCBI Taxonomy" id="8319"/>
    <lineage>
        <taxon>Eukaryota</taxon>
        <taxon>Metazoa</taxon>
        <taxon>Chordata</taxon>
        <taxon>Craniata</taxon>
        <taxon>Vertebrata</taxon>
        <taxon>Euteleostomi</taxon>
        <taxon>Amphibia</taxon>
        <taxon>Batrachia</taxon>
        <taxon>Caudata</taxon>
        <taxon>Salamandroidea</taxon>
        <taxon>Salamandridae</taxon>
        <taxon>Pleurodelinae</taxon>
        <taxon>Pleurodeles</taxon>
    </lineage>
</organism>
<evidence type="ECO:0000313" key="2">
    <source>
        <dbReference type="EMBL" id="KAJ1115526.1"/>
    </source>
</evidence>
<accession>A0AAV7NJ38</accession>
<name>A0AAV7NJ38_PLEWA</name>
<gene>
    <name evidence="2" type="ORF">NDU88_003750</name>
</gene>
<dbReference type="Proteomes" id="UP001066276">
    <property type="component" value="Chromosome 8"/>
</dbReference>
<feature type="region of interest" description="Disordered" evidence="1">
    <location>
        <begin position="1"/>
        <end position="73"/>
    </location>
</feature>
<keyword evidence="3" id="KW-1185">Reference proteome</keyword>
<comment type="caution">
    <text evidence="2">The sequence shown here is derived from an EMBL/GenBank/DDBJ whole genome shotgun (WGS) entry which is preliminary data.</text>
</comment>
<evidence type="ECO:0000256" key="1">
    <source>
        <dbReference type="SAM" id="MobiDB-lite"/>
    </source>
</evidence>
<evidence type="ECO:0000313" key="3">
    <source>
        <dbReference type="Proteomes" id="UP001066276"/>
    </source>
</evidence>
<reference evidence="2" key="1">
    <citation type="journal article" date="2022" name="bioRxiv">
        <title>Sequencing and chromosome-scale assembly of the giantPleurodeles waltlgenome.</title>
        <authorList>
            <person name="Brown T."/>
            <person name="Elewa A."/>
            <person name="Iarovenko S."/>
            <person name="Subramanian E."/>
            <person name="Araus A.J."/>
            <person name="Petzold A."/>
            <person name="Susuki M."/>
            <person name="Suzuki K.-i.T."/>
            <person name="Hayashi T."/>
            <person name="Toyoda A."/>
            <person name="Oliveira C."/>
            <person name="Osipova E."/>
            <person name="Leigh N.D."/>
            <person name="Simon A."/>
            <person name="Yun M.H."/>
        </authorList>
    </citation>
    <scope>NUCLEOTIDE SEQUENCE</scope>
    <source>
        <strain evidence="2">20211129_DDA</strain>
        <tissue evidence="2">Liver</tissue>
    </source>
</reference>
<proteinExistence type="predicted"/>
<protein>
    <submittedName>
        <fullName evidence="2">Uncharacterized protein</fullName>
    </submittedName>
</protein>
<sequence>MGRCNSTSRRAGPRGSWQRDQPAEQGTWGGAGANEAYTTQSRPMSGEGKPGLGGLHWRFDPGGPGKGLTTGRTKGCGRWQRFACAAVRWRTVAWVHQ</sequence>